<organism evidence="1">
    <name type="scientific">Oikopleura dioica</name>
    <name type="common">Tunicate</name>
    <dbReference type="NCBI Taxonomy" id="34765"/>
    <lineage>
        <taxon>Eukaryota</taxon>
        <taxon>Metazoa</taxon>
        <taxon>Chordata</taxon>
        <taxon>Tunicata</taxon>
        <taxon>Appendicularia</taxon>
        <taxon>Copelata</taxon>
        <taxon>Oikopleuridae</taxon>
        <taxon>Oikopleura</taxon>
    </lineage>
</organism>
<reference evidence="1" key="1">
    <citation type="journal article" date="2010" name="Science">
        <title>Plasticity of animal genome architecture unmasked by rapid evolution of a pelagic tunicate.</title>
        <authorList>
            <person name="Denoeud F."/>
            <person name="Henriet S."/>
            <person name="Mungpakdee S."/>
            <person name="Aury J.M."/>
            <person name="Da Silva C."/>
            <person name="Brinkmann H."/>
            <person name="Mikhaleva J."/>
            <person name="Olsen L.C."/>
            <person name="Jubin C."/>
            <person name="Canestro C."/>
            <person name="Bouquet J.M."/>
            <person name="Danks G."/>
            <person name="Poulain J."/>
            <person name="Campsteijn C."/>
            <person name="Adamski M."/>
            <person name="Cross I."/>
            <person name="Yadetie F."/>
            <person name="Muffato M."/>
            <person name="Louis A."/>
            <person name="Butcher S."/>
            <person name="Tsagkogeorga G."/>
            <person name="Konrad A."/>
            <person name="Singh S."/>
            <person name="Jensen M.F."/>
            <person name="Cong E.H."/>
            <person name="Eikeseth-Otteraa H."/>
            <person name="Noel B."/>
            <person name="Anthouard V."/>
            <person name="Porcel B.M."/>
            <person name="Kachouri-Lafond R."/>
            <person name="Nishino A."/>
            <person name="Ugolini M."/>
            <person name="Chourrout P."/>
            <person name="Nishida H."/>
            <person name="Aasland R."/>
            <person name="Huzurbazar S."/>
            <person name="Westhof E."/>
            <person name="Delsuc F."/>
            <person name="Lehrach H."/>
            <person name="Reinhardt R."/>
            <person name="Weissenbach J."/>
            <person name="Roy S.W."/>
            <person name="Artiguenave F."/>
            <person name="Postlethwait J.H."/>
            <person name="Manak J.R."/>
            <person name="Thompson E.M."/>
            <person name="Jaillon O."/>
            <person name="Du Pasquier L."/>
            <person name="Boudinot P."/>
            <person name="Liberles D.A."/>
            <person name="Volff J.N."/>
            <person name="Philippe H."/>
            <person name="Lenhard B."/>
            <person name="Roest Crollius H."/>
            <person name="Wincker P."/>
            <person name="Chourrout D."/>
        </authorList>
    </citation>
    <scope>NUCLEOTIDE SEQUENCE [LARGE SCALE GENOMIC DNA]</scope>
</reference>
<dbReference type="AlphaFoldDB" id="E4XQT3"/>
<dbReference type="OrthoDB" id="10402149at2759"/>
<name>E4XQT3_OIKDI</name>
<dbReference type="EMBL" id="FN653109">
    <property type="protein sequence ID" value="CBY12169.1"/>
    <property type="molecule type" value="Genomic_DNA"/>
</dbReference>
<dbReference type="Proteomes" id="UP000001307">
    <property type="component" value="Unassembled WGS sequence"/>
</dbReference>
<protein>
    <submittedName>
        <fullName evidence="1">Uncharacterized protein</fullName>
    </submittedName>
</protein>
<evidence type="ECO:0000313" key="2">
    <source>
        <dbReference type="Proteomes" id="UP000001307"/>
    </source>
</evidence>
<evidence type="ECO:0000313" key="1">
    <source>
        <dbReference type="EMBL" id="CBY12169.1"/>
    </source>
</evidence>
<sequence length="242" mass="27572">MEDSPQPRNSSFWKFEQPAFCSEFIYKSENTCPDFTDCIENTIPGLKIKAQKSKNGKLSGRNDRKTIYEVGCSDGHIPGTRNTDDVSIQCKCNDENGCFWEPSVINFQCFPYGTCKNIRRLDWSEISQDSKIYQSDIGDGIHKWLALPIDDVFKNGTVIVQIKEKLRPEDVKFVGWNMQLLSEFCDKESTVLQFTTDSENALLQIKYKISSVTLEDLLPARIGKLDKIDEKLGDCVFSLIPL</sequence>
<accession>E4XQT3</accession>
<keyword evidence="2" id="KW-1185">Reference proteome</keyword>
<dbReference type="InParanoid" id="E4XQT3"/>
<gene>
    <name evidence="1" type="ORF">GSOID_T00018043001</name>
</gene>
<proteinExistence type="predicted"/>